<keyword evidence="2" id="KW-1185">Reference proteome</keyword>
<organism evidence="1 2">
    <name type="scientific">Lithospermum erythrorhizon</name>
    <name type="common">Purple gromwell</name>
    <name type="synonym">Lithospermum officinale var. erythrorhizon</name>
    <dbReference type="NCBI Taxonomy" id="34254"/>
    <lineage>
        <taxon>Eukaryota</taxon>
        <taxon>Viridiplantae</taxon>
        <taxon>Streptophyta</taxon>
        <taxon>Embryophyta</taxon>
        <taxon>Tracheophyta</taxon>
        <taxon>Spermatophyta</taxon>
        <taxon>Magnoliopsida</taxon>
        <taxon>eudicotyledons</taxon>
        <taxon>Gunneridae</taxon>
        <taxon>Pentapetalae</taxon>
        <taxon>asterids</taxon>
        <taxon>lamiids</taxon>
        <taxon>Boraginales</taxon>
        <taxon>Boraginaceae</taxon>
        <taxon>Boraginoideae</taxon>
        <taxon>Lithospermeae</taxon>
        <taxon>Lithospermum</taxon>
    </lineage>
</organism>
<evidence type="ECO:0000313" key="2">
    <source>
        <dbReference type="Proteomes" id="UP001454036"/>
    </source>
</evidence>
<comment type="caution">
    <text evidence="1">The sequence shown here is derived from an EMBL/GenBank/DDBJ whole genome shotgun (WGS) entry which is preliminary data.</text>
</comment>
<proteinExistence type="predicted"/>
<evidence type="ECO:0008006" key="3">
    <source>
        <dbReference type="Google" id="ProtNLM"/>
    </source>
</evidence>
<dbReference type="PANTHER" id="PTHR31286">
    <property type="entry name" value="GLYCINE-RICH CELL WALL STRUCTURAL PROTEIN 1.8-LIKE"/>
    <property type="match status" value="1"/>
</dbReference>
<evidence type="ECO:0000313" key="1">
    <source>
        <dbReference type="EMBL" id="GAA0169897.1"/>
    </source>
</evidence>
<protein>
    <recommendedName>
        <fullName evidence="3">DUF4283 domain-containing protein</fullName>
    </recommendedName>
</protein>
<accession>A0AAV3R0G5</accession>
<dbReference type="AlphaFoldDB" id="A0AAV3R0G5"/>
<gene>
    <name evidence="1" type="ORF">LIER_24279</name>
</gene>
<name>A0AAV3R0G5_LITER</name>
<dbReference type="PANTHER" id="PTHR31286:SF180">
    <property type="entry name" value="OS10G0362600 PROTEIN"/>
    <property type="match status" value="1"/>
</dbReference>
<dbReference type="EMBL" id="BAABME010007012">
    <property type="protein sequence ID" value="GAA0169897.1"/>
    <property type="molecule type" value="Genomic_DNA"/>
</dbReference>
<dbReference type="Proteomes" id="UP001454036">
    <property type="component" value="Unassembled WGS sequence"/>
</dbReference>
<dbReference type="InterPro" id="IPR040256">
    <property type="entry name" value="At4g02000-like"/>
</dbReference>
<sequence length="99" mass="11536">MKLDRKCIESLPIWIKLPGLALEHWDMEMLSWIVSAVGKPLCLDVPTAKMVRFSFTRVCVEISTEATLPKMVKLSDELGRVMEQEIEYEWLPFYSKKCQ</sequence>
<reference evidence="1 2" key="1">
    <citation type="submission" date="2024-01" db="EMBL/GenBank/DDBJ databases">
        <title>The complete chloroplast genome sequence of Lithospermum erythrorhizon: insights into the phylogenetic relationship among Boraginaceae species and the maternal lineages of purple gromwells.</title>
        <authorList>
            <person name="Okada T."/>
            <person name="Watanabe K."/>
        </authorList>
    </citation>
    <scope>NUCLEOTIDE SEQUENCE [LARGE SCALE GENOMIC DNA]</scope>
</reference>